<proteinExistence type="predicted"/>
<keyword evidence="2" id="KW-1185">Reference proteome</keyword>
<sequence length="91" mass="10001">MATFTIEFAVADEHMDRIRHALRKQFGPVVEAVTDPETGEETMVAREMTGAELLARVRQFSIDNIKAIVMAVEAEEAAQVARDAVTAVVVE</sequence>
<reference evidence="2" key="1">
    <citation type="submission" date="2018-06" db="EMBL/GenBank/DDBJ databases">
        <title>Aestuariibacter litoralis strain KCTC 52945T.</title>
        <authorList>
            <person name="Li X."/>
            <person name="Salam N."/>
            <person name="Li J.-L."/>
            <person name="Chen Y.-M."/>
            <person name="Yang Z.-W."/>
            <person name="Zhang L.-Y."/>
            <person name="Han M.-X."/>
            <person name="Xiao M."/>
            <person name="Li W.-J."/>
        </authorList>
    </citation>
    <scope>NUCLEOTIDE SEQUENCE [LARGE SCALE GENOMIC DNA]</scope>
    <source>
        <strain evidence="2">KCTC 52945</strain>
    </source>
</reference>
<evidence type="ECO:0000313" key="2">
    <source>
        <dbReference type="Proteomes" id="UP000248795"/>
    </source>
</evidence>
<dbReference type="RefSeq" id="WP_111197065.1">
    <property type="nucleotide sequence ID" value="NZ_QKVK01000002.1"/>
</dbReference>
<accession>A0A2W2BXC5</accession>
<comment type="caution">
    <text evidence="1">The sequence shown here is derived from an EMBL/GenBank/DDBJ whole genome shotgun (WGS) entry which is preliminary data.</text>
</comment>
<organism evidence="1 2">
    <name type="scientific">Aestuariivirga litoralis</name>
    <dbReference type="NCBI Taxonomy" id="2650924"/>
    <lineage>
        <taxon>Bacteria</taxon>
        <taxon>Pseudomonadati</taxon>
        <taxon>Pseudomonadota</taxon>
        <taxon>Alphaproteobacteria</taxon>
        <taxon>Hyphomicrobiales</taxon>
        <taxon>Aestuariivirgaceae</taxon>
        <taxon>Aestuariivirga</taxon>
    </lineage>
</organism>
<dbReference type="Proteomes" id="UP000248795">
    <property type="component" value="Unassembled WGS sequence"/>
</dbReference>
<protein>
    <submittedName>
        <fullName evidence="1">Uncharacterized protein</fullName>
    </submittedName>
</protein>
<name>A0A2W2BXC5_9HYPH</name>
<dbReference type="EMBL" id="QKVK01000002">
    <property type="protein sequence ID" value="PZF78106.1"/>
    <property type="molecule type" value="Genomic_DNA"/>
</dbReference>
<gene>
    <name evidence="1" type="ORF">DK847_06710</name>
</gene>
<dbReference type="AlphaFoldDB" id="A0A2W2BXC5"/>
<evidence type="ECO:0000313" key="1">
    <source>
        <dbReference type="EMBL" id="PZF78106.1"/>
    </source>
</evidence>